<dbReference type="PANTHER" id="PTHR35714:SF3">
    <property type="entry name" value="(RAPE) HYPOTHETICAL PROTEIN"/>
    <property type="match status" value="1"/>
</dbReference>
<evidence type="ECO:0000313" key="1">
    <source>
        <dbReference type="EMBL" id="KFK40117.1"/>
    </source>
</evidence>
<evidence type="ECO:0000313" key="2">
    <source>
        <dbReference type="Proteomes" id="UP000029120"/>
    </source>
</evidence>
<accession>A0A087HDB5</accession>
<protein>
    <submittedName>
        <fullName evidence="1">Uncharacterized protein</fullName>
    </submittedName>
</protein>
<name>A0A087HDB5_ARAAL</name>
<dbReference type="Gramene" id="KFK40117">
    <property type="protein sequence ID" value="KFK40117"/>
    <property type="gene ID" value="AALP_AA3G332800"/>
</dbReference>
<dbReference type="Proteomes" id="UP000029120">
    <property type="component" value="Chromosome 3"/>
</dbReference>
<dbReference type="OMA" id="LRQWWQW"/>
<dbReference type="EMBL" id="CM002871">
    <property type="protein sequence ID" value="KFK40117.1"/>
    <property type="molecule type" value="Genomic_DNA"/>
</dbReference>
<dbReference type="OrthoDB" id="1113501at2759"/>
<organism evidence="1 2">
    <name type="scientific">Arabis alpina</name>
    <name type="common">Alpine rock-cress</name>
    <dbReference type="NCBI Taxonomy" id="50452"/>
    <lineage>
        <taxon>Eukaryota</taxon>
        <taxon>Viridiplantae</taxon>
        <taxon>Streptophyta</taxon>
        <taxon>Embryophyta</taxon>
        <taxon>Tracheophyta</taxon>
        <taxon>Spermatophyta</taxon>
        <taxon>Magnoliopsida</taxon>
        <taxon>eudicotyledons</taxon>
        <taxon>Gunneridae</taxon>
        <taxon>Pentapetalae</taxon>
        <taxon>rosids</taxon>
        <taxon>malvids</taxon>
        <taxon>Brassicales</taxon>
        <taxon>Brassicaceae</taxon>
        <taxon>Arabideae</taxon>
        <taxon>Arabis</taxon>
    </lineage>
</organism>
<dbReference type="PANTHER" id="PTHR35714">
    <property type="entry name" value="OS02G0715300 PROTEIN"/>
    <property type="match status" value="1"/>
</dbReference>
<proteinExistence type="predicted"/>
<gene>
    <name evidence="1" type="ordered locus">AALP_Aa3g332800</name>
</gene>
<dbReference type="AlphaFoldDB" id="A0A087HDB5"/>
<reference evidence="2" key="1">
    <citation type="journal article" date="2015" name="Nat. Plants">
        <title>Genome expansion of Arabis alpina linked with retrotransposition and reduced symmetric DNA methylation.</title>
        <authorList>
            <person name="Willing E.M."/>
            <person name="Rawat V."/>
            <person name="Mandakova T."/>
            <person name="Maumus F."/>
            <person name="James G.V."/>
            <person name="Nordstroem K.J."/>
            <person name="Becker C."/>
            <person name="Warthmann N."/>
            <person name="Chica C."/>
            <person name="Szarzynska B."/>
            <person name="Zytnicki M."/>
            <person name="Albani M.C."/>
            <person name="Kiefer C."/>
            <person name="Bergonzi S."/>
            <person name="Castaings L."/>
            <person name="Mateos J.L."/>
            <person name="Berns M.C."/>
            <person name="Bujdoso N."/>
            <person name="Piofczyk T."/>
            <person name="de Lorenzo L."/>
            <person name="Barrero-Sicilia C."/>
            <person name="Mateos I."/>
            <person name="Piednoel M."/>
            <person name="Hagmann J."/>
            <person name="Chen-Min-Tao R."/>
            <person name="Iglesias-Fernandez R."/>
            <person name="Schuster S.C."/>
            <person name="Alonso-Blanco C."/>
            <person name="Roudier F."/>
            <person name="Carbonero P."/>
            <person name="Paz-Ares J."/>
            <person name="Davis S.J."/>
            <person name="Pecinka A."/>
            <person name="Quesneville H."/>
            <person name="Colot V."/>
            <person name="Lysak M.A."/>
            <person name="Weigel D."/>
            <person name="Coupland G."/>
            <person name="Schneeberger K."/>
        </authorList>
    </citation>
    <scope>NUCLEOTIDE SEQUENCE [LARGE SCALE GENOMIC DNA]</scope>
    <source>
        <strain evidence="2">cv. Pajares</strain>
    </source>
</reference>
<keyword evidence="2" id="KW-1185">Reference proteome</keyword>
<sequence>MSSSIMKTLQIRKATSLPVSSTASDKPGVLRRRLSTLSLNLTRNQPSMKGDQERSSMKEWWEWSWSLILLKKLPIFITDLEFNKDQTKSSSLQQRGSFIDVFFKLRRLLCSSSDSLPLSCKQGQPGRGSLAR</sequence>